<dbReference type="AlphaFoldDB" id="A0A3P1WSZ4"/>
<gene>
    <name evidence="1" type="ORF">EII35_08605</name>
</gene>
<dbReference type="OrthoDB" id="5464833at2"/>
<dbReference type="Proteomes" id="UP000280935">
    <property type="component" value="Unassembled WGS sequence"/>
</dbReference>
<dbReference type="EMBL" id="RQYT01000017">
    <property type="protein sequence ID" value="RRD49415.1"/>
    <property type="molecule type" value="Genomic_DNA"/>
</dbReference>
<name>A0A3P1WSZ4_9ACTN</name>
<organism evidence="1 2">
    <name type="scientific">Arachnia propionica</name>
    <dbReference type="NCBI Taxonomy" id="1750"/>
    <lineage>
        <taxon>Bacteria</taxon>
        <taxon>Bacillati</taxon>
        <taxon>Actinomycetota</taxon>
        <taxon>Actinomycetes</taxon>
        <taxon>Propionibacteriales</taxon>
        <taxon>Propionibacteriaceae</taxon>
        <taxon>Arachnia</taxon>
    </lineage>
</organism>
<proteinExistence type="predicted"/>
<reference evidence="1 2" key="1">
    <citation type="submission" date="2018-11" db="EMBL/GenBank/DDBJ databases">
        <title>Genomes From Bacteria Associated with the Canine Oral Cavity: a Test Case for Automated Genome-Based Taxonomic Assignment.</title>
        <authorList>
            <person name="Coil D.A."/>
            <person name="Jospin G."/>
            <person name="Darling A.E."/>
            <person name="Wallis C."/>
            <person name="Davis I.J."/>
            <person name="Harris S."/>
            <person name="Eisen J.A."/>
            <person name="Holcombe L.J."/>
            <person name="O'Flynn C."/>
        </authorList>
    </citation>
    <scope>NUCLEOTIDE SEQUENCE [LARGE SCALE GENOMIC DNA]</scope>
    <source>
        <strain evidence="1 2">OH2822_COT-296</strain>
    </source>
</reference>
<sequence length="184" mass="20146">MGSTTVLGPLGRALGAGSVRSAHLGVVAAPVESVWEALVTLRWTDLPVGSVLMRLRGLGRVADDVTCLELFAPYAAMLQEPPRTCVVAMIGKPWSPVPRTRPVGSFDDFVAFNEPGWLKYGMEWRLTPTDDSRTLVETRTLCQPTNRSAAVLFRAYWTFIRAGSALIRREMIAGIRSRAEQNGS</sequence>
<accession>A0A3P1WSZ4</accession>
<protein>
    <submittedName>
        <fullName evidence="1">Uncharacterized protein</fullName>
    </submittedName>
</protein>
<comment type="caution">
    <text evidence="1">The sequence shown here is derived from an EMBL/GenBank/DDBJ whole genome shotgun (WGS) entry which is preliminary data.</text>
</comment>
<evidence type="ECO:0000313" key="2">
    <source>
        <dbReference type="Proteomes" id="UP000280935"/>
    </source>
</evidence>
<dbReference type="RefSeq" id="WP_125228059.1">
    <property type="nucleotide sequence ID" value="NZ_RQYT01000017.1"/>
</dbReference>
<evidence type="ECO:0000313" key="1">
    <source>
        <dbReference type="EMBL" id="RRD49415.1"/>
    </source>
</evidence>